<feature type="chain" id="PRO_5039256934" evidence="1">
    <location>
        <begin position="23"/>
        <end position="361"/>
    </location>
</feature>
<dbReference type="InterPro" id="IPR008965">
    <property type="entry name" value="CBM2/CBM3_carb-bd_dom_sf"/>
</dbReference>
<evidence type="ECO:0000259" key="2">
    <source>
        <dbReference type="PROSITE" id="PS51173"/>
    </source>
</evidence>
<dbReference type="Gene3D" id="2.60.40.290">
    <property type="match status" value="1"/>
</dbReference>
<dbReference type="Proteomes" id="UP000199800">
    <property type="component" value="Unassembled WGS sequence"/>
</dbReference>
<evidence type="ECO:0000313" key="3">
    <source>
        <dbReference type="EMBL" id="SET49247.1"/>
    </source>
</evidence>
<dbReference type="Pfam" id="PF00553">
    <property type="entry name" value="CBM_2"/>
    <property type="match status" value="1"/>
</dbReference>
<dbReference type="InterPro" id="IPR001919">
    <property type="entry name" value="CBD2"/>
</dbReference>
<sequence length="361" mass="41119">MKRKLMVLCFVAFCFMAGSFLNGNLVKADVIWEPPKSEFMEEHRKECSYENREYITMGKNGHVSAYVDPLSDKEAVKISNNEHVRVMYRYTDSKKGKAWGMISEGLRYTSHNEVLWVEMAELKLVYDHIEFCKDHKSELQPMDDRFDGKWEEVYCSLWTYPNSGISTGHICYQLGQGLEYLYVDEYGRTWSYICYYRGQKGWICLDDLEIGMISPEPSVSASLLPTGTQEVKTSEPAIFLVPTPEPVPTSSIMPTEVPVPVKTLQCRFEAVNTWKGGFIGQFTITNKGKKTVKNWKASFSSDYEISSLWGAKLVSNKDGACFVSNESWDTGIEPGDSRCFSFIAQGDYKDTLWDIDAVALD</sequence>
<dbReference type="PROSITE" id="PS51173">
    <property type="entry name" value="CBM2"/>
    <property type="match status" value="1"/>
</dbReference>
<feature type="domain" description="CBM2" evidence="2">
    <location>
        <begin position="259"/>
        <end position="361"/>
    </location>
</feature>
<reference evidence="3 4" key="1">
    <citation type="submission" date="2016-10" db="EMBL/GenBank/DDBJ databases">
        <authorList>
            <person name="de Groot N.N."/>
        </authorList>
    </citation>
    <scope>NUCLEOTIDE SEQUENCE [LARGE SCALE GENOMIC DNA]</scope>
    <source>
        <strain evidence="3 4">DSM 1801</strain>
    </source>
</reference>
<gene>
    <name evidence="3" type="ORF">SAMN04487772_12514</name>
</gene>
<accession>A0A1I0EUM2</accession>
<dbReference type="STRING" id="29364.SAMN04487772_12514"/>
<dbReference type="InterPro" id="IPR012291">
    <property type="entry name" value="CBM2_carb-bd_dom_sf"/>
</dbReference>
<organism evidence="3 4">
    <name type="scientific">[Clostridium] polysaccharolyticum</name>
    <dbReference type="NCBI Taxonomy" id="29364"/>
    <lineage>
        <taxon>Bacteria</taxon>
        <taxon>Bacillati</taxon>
        <taxon>Bacillota</taxon>
        <taxon>Clostridia</taxon>
        <taxon>Lachnospirales</taxon>
        <taxon>Lachnospiraceae</taxon>
    </lineage>
</organism>
<dbReference type="GO" id="GO:0004553">
    <property type="term" value="F:hydrolase activity, hydrolyzing O-glycosyl compounds"/>
    <property type="evidence" value="ECO:0007669"/>
    <property type="project" value="InterPro"/>
</dbReference>
<keyword evidence="1" id="KW-0732">Signal</keyword>
<evidence type="ECO:0000313" key="4">
    <source>
        <dbReference type="Proteomes" id="UP000199800"/>
    </source>
</evidence>
<dbReference type="GO" id="GO:0005975">
    <property type="term" value="P:carbohydrate metabolic process"/>
    <property type="evidence" value="ECO:0007669"/>
    <property type="project" value="InterPro"/>
</dbReference>
<proteinExistence type="predicted"/>
<feature type="signal peptide" evidence="1">
    <location>
        <begin position="1"/>
        <end position="22"/>
    </location>
</feature>
<dbReference type="SMART" id="SM00637">
    <property type="entry name" value="CBD_II"/>
    <property type="match status" value="1"/>
</dbReference>
<evidence type="ECO:0000256" key="1">
    <source>
        <dbReference type="SAM" id="SignalP"/>
    </source>
</evidence>
<dbReference type="SUPFAM" id="SSF49384">
    <property type="entry name" value="Carbohydrate-binding domain"/>
    <property type="match status" value="1"/>
</dbReference>
<dbReference type="EMBL" id="FOHN01000025">
    <property type="protein sequence ID" value="SET49247.1"/>
    <property type="molecule type" value="Genomic_DNA"/>
</dbReference>
<dbReference type="GO" id="GO:0030247">
    <property type="term" value="F:polysaccharide binding"/>
    <property type="evidence" value="ECO:0007669"/>
    <property type="project" value="UniProtKB-UniRule"/>
</dbReference>
<name>A0A1I0EUM2_9FIRM</name>
<keyword evidence="4" id="KW-1185">Reference proteome</keyword>
<dbReference type="AlphaFoldDB" id="A0A1I0EUM2"/>
<dbReference type="OrthoDB" id="1956221at2"/>
<dbReference type="RefSeq" id="WP_092478634.1">
    <property type="nucleotide sequence ID" value="NZ_FOHN01000025.1"/>
</dbReference>
<protein>
    <submittedName>
        <fullName evidence="3">Cellulose binding domain-containing protein</fullName>
    </submittedName>
</protein>